<keyword evidence="1" id="KW-0732">Signal</keyword>
<proteinExistence type="predicted"/>
<dbReference type="PANTHER" id="PTHR43575">
    <property type="entry name" value="PROTEIN ABCI7, CHLOROPLASTIC"/>
    <property type="match status" value="1"/>
</dbReference>
<feature type="domain" description="SUF system FeS cluster assembly SufBD core" evidence="2">
    <location>
        <begin position="33"/>
        <end position="105"/>
    </location>
</feature>
<sequence length="123" mass="13749">MALKLQLFMFLLDYPIHFSYLFYQCGSGEFEGNGCSNPRSLVSVENGAEIQIIEKFLSGDGGNSYWANLNLVLELVIGSGGEVKHSYIPNQSLNASHIKWTSVLQVFEESIDHEIKSIYALLN</sequence>
<evidence type="ECO:0000256" key="1">
    <source>
        <dbReference type="SAM" id="SignalP"/>
    </source>
</evidence>
<dbReference type="Pfam" id="PF01458">
    <property type="entry name" value="SUFBD_core"/>
    <property type="match status" value="1"/>
</dbReference>
<reference evidence="3" key="1">
    <citation type="submission" date="2023-03" db="UniProtKB">
        <authorList>
            <consortium name="EnsemblPlants"/>
        </authorList>
    </citation>
    <scope>IDENTIFICATION</scope>
</reference>
<dbReference type="EnsemblPlants" id="MELO3C003388.2.1">
    <property type="protein sequence ID" value="MELO3C003388.2.1"/>
    <property type="gene ID" value="MELO3C003388.2"/>
</dbReference>
<accession>A0A9I9CGS9</accession>
<evidence type="ECO:0000313" key="3">
    <source>
        <dbReference type="EnsemblPlants" id="MELO3C003388.2.1"/>
    </source>
</evidence>
<dbReference type="RefSeq" id="XP_008465947.2">
    <property type="nucleotide sequence ID" value="XM_008467725.3"/>
</dbReference>
<dbReference type="SUPFAM" id="SSF101960">
    <property type="entry name" value="Stabilizer of iron transporter SufD"/>
    <property type="match status" value="1"/>
</dbReference>
<gene>
    <name evidence="3" type="primary">103503518</name>
</gene>
<name>A0A9I9CGS9_CUCME</name>
<evidence type="ECO:0000259" key="2">
    <source>
        <dbReference type="Pfam" id="PF01458"/>
    </source>
</evidence>
<dbReference type="PANTHER" id="PTHR43575:SF1">
    <property type="entry name" value="PROTEIN ABCI7, CHLOROPLASTIC"/>
    <property type="match status" value="1"/>
</dbReference>
<feature type="signal peptide" evidence="1">
    <location>
        <begin position="1"/>
        <end position="21"/>
    </location>
</feature>
<dbReference type="InterPro" id="IPR055346">
    <property type="entry name" value="Fe-S_cluster_assembly_SufBD"/>
</dbReference>
<dbReference type="InterPro" id="IPR037284">
    <property type="entry name" value="SUF_FeS_clus_asmbl_SufBD_sf"/>
</dbReference>
<feature type="chain" id="PRO_5046651132" description="SUF system FeS cluster assembly SufBD core domain-containing protein" evidence="1">
    <location>
        <begin position="22"/>
        <end position="123"/>
    </location>
</feature>
<dbReference type="InterPro" id="IPR000825">
    <property type="entry name" value="SUF_FeS_clus_asmbl_SufBD_core"/>
</dbReference>
<protein>
    <recommendedName>
        <fullName evidence="2">SUF system FeS cluster assembly SufBD core domain-containing protein</fullName>
    </recommendedName>
</protein>
<organism evidence="3">
    <name type="scientific">Cucumis melo</name>
    <name type="common">Muskmelon</name>
    <dbReference type="NCBI Taxonomy" id="3656"/>
    <lineage>
        <taxon>Eukaryota</taxon>
        <taxon>Viridiplantae</taxon>
        <taxon>Streptophyta</taxon>
        <taxon>Embryophyta</taxon>
        <taxon>Tracheophyta</taxon>
        <taxon>Spermatophyta</taxon>
        <taxon>Magnoliopsida</taxon>
        <taxon>eudicotyledons</taxon>
        <taxon>Gunneridae</taxon>
        <taxon>Pentapetalae</taxon>
        <taxon>rosids</taxon>
        <taxon>fabids</taxon>
        <taxon>Cucurbitales</taxon>
        <taxon>Cucurbitaceae</taxon>
        <taxon>Benincaseae</taxon>
        <taxon>Cucumis</taxon>
    </lineage>
</organism>